<proteinExistence type="predicted"/>
<keyword evidence="1" id="KW-1133">Transmembrane helix</keyword>
<feature type="transmembrane region" description="Helical" evidence="1">
    <location>
        <begin position="12"/>
        <end position="33"/>
    </location>
</feature>
<dbReference type="RefSeq" id="WP_218564609.1">
    <property type="nucleotide sequence ID" value="NZ_UHIA01000004.1"/>
</dbReference>
<protein>
    <submittedName>
        <fullName evidence="2">Uncharacterized protein</fullName>
    </submittedName>
</protein>
<accession>A0A380N2V5</accession>
<sequence length="119" mass="12650">MFKLLDKLTDEWQISWIITWFICGILALLWGFIDSIGVFSGQSLSRNATLFEAFKLLVAIIGMVYVVALAFRKNRAGNGLGALANSGEIIAQGGSGTTSLMLAPTTGGYGSAQTTSGLR</sequence>
<keyword evidence="3" id="KW-1185">Reference proteome</keyword>
<dbReference type="EMBL" id="UHIA01000004">
    <property type="protein sequence ID" value="SUO98241.1"/>
    <property type="molecule type" value="Genomic_DNA"/>
</dbReference>
<feature type="transmembrane region" description="Helical" evidence="1">
    <location>
        <begin position="53"/>
        <end position="71"/>
    </location>
</feature>
<organism evidence="2 3">
    <name type="scientific">Suttonella indologenes</name>
    <dbReference type="NCBI Taxonomy" id="13276"/>
    <lineage>
        <taxon>Bacteria</taxon>
        <taxon>Pseudomonadati</taxon>
        <taxon>Pseudomonadota</taxon>
        <taxon>Gammaproteobacteria</taxon>
        <taxon>Cardiobacteriales</taxon>
        <taxon>Cardiobacteriaceae</taxon>
        <taxon>Suttonella</taxon>
    </lineage>
</organism>
<gene>
    <name evidence="2" type="ORF">NCTC10717_01982</name>
</gene>
<evidence type="ECO:0000256" key="1">
    <source>
        <dbReference type="SAM" id="Phobius"/>
    </source>
</evidence>
<name>A0A380N2V5_9GAMM</name>
<evidence type="ECO:0000313" key="3">
    <source>
        <dbReference type="Proteomes" id="UP000254575"/>
    </source>
</evidence>
<keyword evidence="1" id="KW-0472">Membrane</keyword>
<keyword evidence="1" id="KW-0812">Transmembrane</keyword>
<dbReference type="AlphaFoldDB" id="A0A380N2V5"/>
<dbReference type="Proteomes" id="UP000254575">
    <property type="component" value="Unassembled WGS sequence"/>
</dbReference>
<evidence type="ECO:0000313" key="2">
    <source>
        <dbReference type="EMBL" id="SUO98241.1"/>
    </source>
</evidence>
<reference evidence="2 3" key="1">
    <citation type="submission" date="2018-06" db="EMBL/GenBank/DDBJ databases">
        <authorList>
            <consortium name="Pathogen Informatics"/>
            <person name="Doyle S."/>
        </authorList>
    </citation>
    <scope>NUCLEOTIDE SEQUENCE [LARGE SCALE GENOMIC DNA]</scope>
    <source>
        <strain evidence="2 3">NCTC10717</strain>
    </source>
</reference>